<dbReference type="RefSeq" id="WP_163955747.1">
    <property type="nucleotide sequence ID" value="NZ_JAAGUX010000009.1"/>
</dbReference>
<keyword evidence="2" id="KW-1185">Reference proteome</keyword>
<reference evidence="1 2" key="1">
    <citation type="submission" date="2020-01" db="EMBL/GenBank/DDBJ databases">
        <title>Genetics and antimicrobial susceptibilities of Nocardia species isolated from the soil; a comparison with species isolated from humans.</title>
        <authorList>
            <person name="Carrasco G."/>
            <person name="Monzon S."/>
            <person name="Sansegundo M."/>
            <person name="Garcia E."/>
            <person name="Garrido N."/>
            <person name="Medina M.J."/>
            <person name="Villalon P."/>
            <person name="Ramirez-Arocha A.C."/>
            <person name="Jimenez P."/>
            <person name="Cuesta I."/>
            <person name="Valdezate S."/>
        </authorList>
    </citation>
    <scope>NUCLEOTIDE SEQUENCE [LARGE SCALE GENOMIC DNA]</scope>
    <source>
        <strain evidence="1 2">CNM20110649</strain>
    </source>
</reference>
<dbReference type="EMBL" id="JAAGUX010000009">
    <property type="protein sequence ID" value="NEW55584.1"/>
    <property type="molecule type" value="Genomic_DNA"/>
</dbReference>
<evidence type="ECO:0000313" key="2">
    <source>
        <dbReference type="Proteomes" id="UP000470876"/>
    </source>
</evidence>
<proteinExistence type="predicted"/>
<sequence>MSTTASGTGRAAVPCRSSMALLGGWAATELGGTAAAAVDRVAVNT</sequence>
<accession>A0ABX0CHF7</accession>
<evidence type="ECO:0000313" key="1">
    <source>
        <dbReference type="EMBL" id="NEW55584.1"/>
    </source>
</evidence>
<gene>
    <name evidence="1" type="ORF">GV794_07945</name>
</gene>
<name>A0ABX0CHF7_9NOCA</name>
<protein>
    <submittedName>
        <fullName evidence="1">Uncharacterized protein</fullName>
    </submittedName>
</protein>
<organism evidence="1 2">
    <name type="scientific">Nocardia cyriacigeorgica</name>
    <dbReference type="NCBI Taxonomy" id="135487"/>
    <lineage>
        <taxon>Bacteria</taxon>
        <taxon>Bacillati</taxon>
        <taxon>Actinomycetota</taxon>
        <taxon>Actinomycetes</taxon>
        <taxon>Mycobacteriales</taxon>
        <taxon>Nocardiaceae</taxon>
        <taxon>Nocardia</taxon>
    </lineage>
</organism>
<comment type="caution">
    <text evidence="1">The sequence shown here is derived from an EMBL/GenBank/DDBJ whole genome shotgun (WGS) entry which is preliminary data.</text>
</comment>
<dbReference type="Proteomes" id="UP000470876">
    <property type="component" value="Unassembled WGS sequence"/>
</dbReference>